<accession>A0ABN2QV13</accession>
<feature type="transmembrane region" description="Helical" evidence="1">
    <location>
        <begin position="181"/>
        <end position="200"/>
    </location>
</feature>
<feature type="transmembrane region" description="Helical" evidence="1">
    <location>
        <begin position="149"/>
        <end position="169"/>
    </location>
</feature>
<keyword evidence="1" id="KW-0472">Membrane</keyword>
<dbReference type="InterPro" id="IPR009339">
    <property type="entry name" value="DUF998"/>
</dbReference>
<protein>
    <recommendedName>
        <fullName evidence="4">DUF998 domain-containing protein</fullName>
    </recommendedName>
</protein>
<proteinExistence type="predicted"/>
<evidence type="ECO:0000256" key="1">
    <source>
        <dbReference type="SAM" id="Phobius"/>
    </source>
</evidence>
<feature type="transmembrane region" description="Helical" evidence="1">
    <location>
        <begin position="261"/>
        <end position="278"/>
    </location>
</feature>
<feature type="transmembrane region" description="Helical" evidence="1">
    <location>
        <begin position="35"/>
        <end position="56"/>
    </location>
</feature>
<keyword evidence="3" id="KW-1185">Reference proteome</keyword>
<feature type="transmembrane region" description="Helical" evidence="1">
    <location>
        <begin position="284"/>
        <end position="303"/>
    </location>
</feature>
<feature type="transmembrane region" description="Helical" evidence="1">
    <location>
        <begin position="220"/>
        <end position="240"/>
    </location>
</feature>
<feature type="transmembrane region" description="Helical" evidence="1">
    <location>
        <begin position="342"/>
        <end position="360"/>
    </location>
</feature>
<keyword evidence="1" id="KW-1133">Transmembrane helix</keyword>
<name>A0ABN2QV13_9MICO</name>
<sequence>MSGATSTKQRSKREAVPIRQILKTPGANVESLESAALLVGSVFFVLGGVVGLFLFWGQDLPIAGRGSLGAFAAIGGAVAAIAAFVFGRYVADRTPNPALRNEIGEGLNVPDARLHWFDIAALAIAHGVIALLGWLALSTVLELCFQDAVVFPLPAAALAGVTLALSAYVSFLSSVRMTPMLLSLVLAVFLVVGVLASMLSAGDKHWWEENLSALGMTDDISAMAFNVTLIVAGAIVTIVARYATAALPASDPADRKGRDTVRLLLILVGIFLACVGIFKVDEFFWVHNSVATGMAICFAIIVIRLPRLIRTIPRVFVLLGFAYLVVIAVVAIFFAIGYYNLTAVELVAACLIFSWIIVFLRTAGASGEPVADAGAQAVPAAAAPRD</sequence>
<feature type="transmembrane region" description="Helical" evidence="1">
    <location>
        <begin position="315"/>
        <end position="336"/>
    </location>
</feature>
<dbReference type="Pfam" id="PF06197">
    <property type="entry name" value="DUF998"/>
    <property type="match status" value="1"/>
</dbReference>
<dbReference type="EMBL" id="BAAAMK010000004">
    <property type="protein sequence ID" value="GAA1958565.1"/>
    <property type="molecule type" value="Genomic_DNA"/>
</dbReference>
<organism evidence="2 3">
    <name type="scientific">Agromyces allii</name>
    <dbReference type="NCBI Taxonomy" id="393607"/>
    <lineage>
        <taxon>Bacteria</taxon>
        <taxon>Bacillati</taxon>
        <taxon>Actinomycetota</taxon>
        <taxon>Actinomycetes</taxon>
        <taxon>Micrococcales</taxon>
        <taxon>Microbacteriaceae</taxon>
        <taxon>Agromyces</taxon>
    </lineage>
</organism>
<evidence type="ECO:0008006" key="4">
    <source>
        <dbReference type="Google" id="ProtNLM"/>
    </source>
</evidence>
<reference evidence="2 3" key="1">
    <citation type="journal article" date="2019" name="Int. J. Syst. Evol. Microbiol.">
        <title>The Global Catalogue of Microorganisms (GCM) 10K type strain sequencing project: providing services to taxonomists for standard genome sequencing and annotation.</title>
        <authorList>
            <consortium name="The Broad Institute Genomics Platform"/>
            <consortium name="The Broad Institute Genome Sequencing Center for Infectious Disease"/>
            <person name="Wu L."/>
            <person name="Ma J."/>
        </authorList>
    </citation>
    <scope>NUCLEOTIDE SEQUENCE [LARGE SCALE GENOMIC DNA]</scope>
    <source>
        <strain evidence="2 3">JCM 13584</strain>
    </source>
</reference>
<dbReference type="Proteomes" id="UP001499954">
    <property type="component" value="Unassembled WGS sequence"/>
</dbReference>
<feature type="transmembrane region" description="Helical" evidence="1">
    <location>
        <begin position="116"/>
        <end position="137"/>
    </location>
</feature>
<comment type="caution">
    <text evidence="2">The sequence shown here is derived from an EMBL/GenBank/DDBJ whole genome shotgun (WGS) entry which is preliminary data.</text>
</comment>
<keyword evidence="1" id="KW-0812">Transmembrane</keyword>
<feature type="transmembrane region" description="Helical" evidence="1">
    <location>
        <begin position="68"/>
        <end position="91"/>
    </location>
</feature>
<dbReference type="RefSeq" id="WP_246200524.1">
    <property type="nucleotide sequence ID" value="NZ_BAAAMK010000004.1"/>
</dbReference>
<gene>
    <name evidence="2" type="ORF">GCM10009717_26350</name>
</gene>
<evidence type="ECO:0000313" key="2">
    <source>
        <dbReference type="EMBL" id="GAA1958565.1"/>
    </source>
</evidence>
<evidence type="ECO:0000313" key="3">
    <source>
        <dbReference type="Proteomes" id="UP001499954"/>
    </source>
</evidence>